<feature type="compositionally biased region" description="Polar residues" evidence="1">
    <location>
        <begin position="187"/>
        <end position="200"/>
    </location>
</feature>
<feature type="region of interest" description="Disordered" evidence="1">
    <location>
        <begin position="1"/>
        <end position="92"/>
    </location>
</feature>
<evidence type="ECO:0000256" key="1">
    <source>
        <dbReference type="SAM" id="MobiDB-lite"/>
    </source>
</evidence>
<protein>
    <submittedName>
        <fullName evidence="2">Uncharacterized protein</fullName>
    </submittedName>
</protein>
<dbReference type="GeneID" id="41980986"/>
<dbReference type="RefSeq" id="XP_031009665.1">
    <property type="nucleotide sequence ID" value="XM_031145777.1"/>
</dbReference>
<feature type="compositionally biased region" description="Low complexity" evidence="1">
    <location>
        <begin position="19"/>
        <end position="35"/>
    </location>
</feature>
<reference evidence="2 3" key="1">
    <citation type="submission" date="2018-05" db="EMBL/GenBank/DDBJ databases">
        <title>Genome sequencing and assembly of the regulated plant pathogen Lachnellula willkommii and related sister species for the development of diagnostic species identification markers.</title>
        <authorList>
            <person name="Giroux E."/>
            <person name="Bilodeau G."/>
        </authorList>
    </citation>
    <scope>NUCLEOTIDE SEQUENCE [LARGE SCALE GENOMIC DNA]</scope>
    <source>
        <strain evidence="2 3">CBS 185.66</strain>
    </source>
</reference>
<name>A0A8H8R9L4_9HELO</name>
<proteinExistence type="predicted"/>
<evidence type="ECO:0000313" key="2">
    <source>
        <dbReference type="EMBL" id="TVY30881.1"/>
    </source>
</evidence>
<accession>A0A8H8R9L4</accession>
<feature type="region of interest" description="Disordered" evidence="1">
    <location>
        <begin position="187"/>
        <end position="214"/>
    </location>
</feature>
<gene>
    <name evidence="2" type="ORF">LHYA1_G000788</name>
</gene>
<sequence>MQNAAEKLQQQVLGFDDGASLSKPTPTPTPSAAKPKNGRRGSKPKIDTKASSPPPPQLPPIYSDLPEVVTDQHPEVVKNDSPVTLSPGASSVPYPRLPRDITFYRKKQDFLLAPSPPAPSRGDRKPLPAPPHLFYITVQQDESPWEYTRKPDIILHTNASQKSPILSYVEFHTATMKADITLCPYGSDSTPPSDSKSNNFAFPAPPPIQAESNGDLPKFKTERLSPMGGIFSPEKYAFCHTLPRSFVRERFEWRYSSGPFIRTQDGNKESGGLKLIRVTTGETVAVYAGLGNVSNEERSVVGMFRFLAGENLVNLGEEFDILAVMSILTVVEKQRRAVVASKAAFGIN</sequence>
<evidence type="ECO:0000313" key="3">
    <source>
        <dbReference type="Proteomes" id="UP000431533"/>
    </source>
</evidence>
<dbReference type="EMBL" id="QGMH01000003">
    <property type="protein sequence ID" value="TVY30881.1"/>
    <property type="molecule type" value="Genomic_DNA"/>
</dbReference>
<dbReference type="AlphaFoldDB" id="A0A8H8R9L4"/>
<comment type="caution">
    <text evidence="2">The sequence shown here is derived from an EMBL/GenBank/DDBJ whole genome shotgun (WGS) entry which is preliminary data.</text>
</comment>
<feature type="compositionally biased region" description="Polar residues" evidence="1">
    <location>
        <begin position="1"/>
        <end position="12"/>
    </location>
</feature>
<dbReference type="OrthoDB" id="3431997at2759"/>
<organism evidence="2 3">
    <name type="scientific">Lachnellula hyalina</name>
    <dbReference type="NCBI Taxonomy" id="1316788"/>
    <lineage>
        <taxon>Eukaryota</taxon>
        <taxon>Fungi</taxon>
        <taxon>Dikarya</taxon>
        <taxon>Ascomycota</taxon>
        <taxon>Pezizomycotina</taxon>
        <taxon>Leotiomycetes</taxon>
        <taxon>Helotiales</taxon>
        <taxon>Lachnaceae</taxon>
        <taxon>Lachnellula</taxon>
    </lineage>
</organism>
<dbReference type="Proteomes" id="UP000431533">
    <property type="component" value="Unassembled WGS sequence"/>
</dbReference>
<keyword evidence="3" id="KW-1185">Reference proteome</keyword>